<evidence type="ECO:0000256" key="1">
    <source>
        <dbReference type="SAM" id="MobiDB-lite"/>
    </source>
</evidence>
<keyword evidence="3" id="KW-1185">Reference proteome</keyword>
<dbReference type="EMBL" id="JAWQEG010004491">
    <property type="protein sequence ID" value="KAK3861402.1"/>
    <property type="molecule type" value="Genomic_DNA"/>
</dbReference>
<protein>
    <submittedName>
        <fullName evidence="2">Uncharacterized protein</fullName>
    </submittedName>
</protein>
<gene>
    <name evidence="2" type="ORF">Pcinc_032626</name>
</gene>
<reference evidence="2" key="1">
    <citation type="submission" date="2023-10" db="EMBL/GenBank/DDBJ databases">
        <title>Genome assemblies of two species of porcelain crab, Petrolisthes cinctipes and Petrolisthes manimaculis (Anomura: Porcellanidae).</title>
        <authorList>
            <person name="Angst P."/>
        </authorList>
    </citation>
    <scope>NUCLEOTIDE SEQUENCE</scope>
    <source>
        <strain evidence="2">PB745_01</strain>
        <tissue evidence="2">Gill</tissue>
    </source>
</reference>
<dbReference type="Proteomes" id="UP001286313">
    <property type="component" value="Unassembled WGS sequence"/>
</dbReference>
<feature type="compositionally biased region" description="Polar residues" evidence="1">
    <location>
        <begin position="17"/>
        <end position="29"/>
    </location>
</feature>
<name>A0AAE1ETX6_PETCI</name>
<accession>A0AAE1ETX6</accession>
<evidence type="ECO:0000313" key="2">
    <source>
        <dbReference type="EMBL" id="KAK3861402.1"/>
    </source>
</evidence>
<feature type="region of interest" description="Disordered" evidence="1">
    <location>
        <begin position="1"/>
        <end position="35"/>
    </location>
</feature>
<comment type="caution">
    <text evidence="2">The sequence shown here is derived from an EMBL/GenBank/DDBJ whole genome shotgun (WGS) entry which is preliminary data.</text>
</comment>
<proteinExistence type="predicted"/>
<organism evidence="2 3">
    <name type="scientific">Petrolisthes cinctipes</name>
    <name type="common">Flat porcelain crab</name>
    <dbReference type="NCBI Taxonomy" id="88211"/>
    <lineage>
        <taxon>Eukaryota</taxon>
        <taxon>Metazoa</taxon>
        <taxon>Ecdysozoa</taxon>
        <taxon>Arthropoda</taxon>
        <taxon>Crustacea</taxon>
        <taxon>Multicrustacea</taxon>
        <taxon>Malacostraca</taxon>
        <taxon>Eumalacostraca</taxon>
        <taxon>Eucarida</taxon>
        <taxon>Decapoda</taxon>
        <taxon>Pleocyemata</taxon>
        <taxon>Anomura</taxon>
        <taxon>Galatheoidea</taxon>
        <taxon>Porcellanidae</taxon>
        <taxon>Petrolisthes</taxon>
    </lineage>
</organism>
<dbReference type="AlphaFoldDB" id="A0AAE1ETX6"/>
<sequence length="102" mass="11096">MSDSRSTVRHHPLVQEESPTITPATSPTRGMSPDRLLLPPELDMEVFRSPHDPALNLLEVPNTNWTRRDGGSNSSSLASSTCDLSANLFDQDNKGSSGVSNY</sequence>
<evidence type="ECO:0000313" key="3">
    <source>
        <dbReference type="Proteomes" id="UP001286313"/>
    </source>
</evidence>